<feature type="binding site" evidence="22">
    <location>
        <position position="396"/>
    </location>
    <ligand>
        <name>ATP</name>
        <dbReference type="ChEBI" id="CHEBI:30616"/>
    </ligand>
</feature>
<comment type="similarity">
    <text evidence="4">In the C-terminal section; belongs to the protein kinase superfamily. Ser/Thr protein kinase family.</text>
</comment>
<keyword evidence="11 22" id="KW-0547">Nucleotide-binding</keyword>
<comment type="subcellular location">
    <subcellularLocation>
        <location evidence="1">Cell membrane</location>
        <topology evidence="1">Single-pass type I membrane protein</topology>
    </subcellularLocation>
</comment>
<evidence type="ECO:0000256" key="21">
    <source>
        <dbReference type="ARBA" id="ARBA00063357"/>
    </source>
</evidence>
<dbReference type="SUPFAM" id="SSF49899">
    <property type="entry name" value="Concanavalin A-like lectins/glucanases"/>
    <property type="match status" value="1"/>
</dbReference>
<keyword evidence="6" id="KW-0723">Serine/threonine-protein kinase</keyword>
<dbReference type="GO" id="GO:0030246">
    <property type="term" value="F:carbohydrate binding"/>
    <property type="evidence" value="ECO:0007669"/>
    <property type="project" value="UniProtKB-KW"/>
</dbReference>
<dbReference type="GO" id="GO:0005886">
    <property type="term" value="C:plasma membrane"/>
    <property type="evidence" value="ECO:0007669"/>
    <property type="project" value="UniProtKB-SubCell"/>
</dbReference>
<comment type="function">
    <text evidence="19">Involved in resistance response to the pathogenic oomycetes Phytophthora infestans and Phytophthora capsici.</text>
</comment>
<dbReference type="PROSITE" id="PS00108">
    <property type="entry name" value="PROTEIN_KINASE_ST"/>
    <property type="match status" value="1"/>
</dbReference>
<evidence type="ECO:0000256" key="2">
    <source>
        <dbReference type="ARBA" id="ARBA00007606"/>
    </source>
</evidence>
<dbReference type="InterPro" id="IPR017441">
    <property type="entry name" value="Protein_kinase_ATP_BS"/>
</dbReference>
<keyword evidence="8 24" id="KW-0812">Transmembrane</keyword>
<comment type="function">
    <text evidence="20">Promotes hydrogen peroxide H(2)O(2) production and cell death.</text>
</comment>
<evidence type="ECO:0000256" key="16">
    <source>
        <dbReference type="ARBA" id="ARBA00023136"/>
    </source>
</evidence>
<keyword evidence="15 24" id="KW-1133">Transmembrane helix</keyword>
<sequence length="707" mass="78092">MHVQLSNLNFPHHLLVMLLSIFFLLIIPYASSLSFNFTSFDPNDKSIVFEGSANPVAPTIQLTRNQMDKGMIGSIGRATYYQPMQLWDKATGNLTDFTTHFSFVIDSQNRSKYGDGIAFFLAPAGSKIPNATKGASMGLTLDNQQLNSTDNSFVAVEFDIYQNGWDPPHEHVGIDINSMRSASNVTWLADIKEGKLNEAWISYNSSSLNLSVVFTGFNNDTDHTIQQQHLSAIVDLRLHLPELVSFGFSAATGNATAIHSLYSWDFTSTLAAQENITKGADPVARSPTSNIAPSQKKKNKTGLAVGLSIGGFVCGLGLISIVLWKKWKKGTEEEEHDFEEFMGEDFGRGVETRKYSYAELAQAANGFKDEQKLGQGGFGGVYRGYLKDIKSHVAIKRVSEDSDQGIKEFASEIRTINRLRHRNLVHLIGWCHERKKLLLVYEYMPNGSLDTHLFKKQSLLKWAVRYNIARGLASALLYLHEEWEQCVVHRDIKSSNIMLDSEFNAKLGDFGLARFVDHAKGAQTTALAGTMGYMAPECATLGRASKESDVYSCGVVALEIACGRKPINLKAQENEINIVQWVWELFGGGRILDAADPRLEGDFEEEQIKCLMIVGLWCAHPDHNNRASIRQAIQVLNFEAPLPNLPSSLPVPTYLDGPLHSSIAPFSITASVEGHSQIRSSTANTNSSGFTTTSDDASPSVSLLYSR</sequence>
<dbReference type="Pfam" id="PF00069">
    <property type="entry name" value="Pkinase"/>
    <property type="match status" value="1"/>
</dbReference>
<dbReference type="GO" id="GO:0002229">
    <property type="term" value="P:defense response to oomycetes"/>
    <property type="evidence" value="ECO:0007669"/>
    <property type="project" value="UniProtKB-ARBA"/>
</dbReference>
<keyword evidence="7 26" id="KW-0808">Transferase</keyword>
<evidence type="ECO:0000256" key="5">
    <source>
        <dbReference type="ARBA" id="ARBA00022475"/>
    </source>
</evidence>
<feature type="region of interest" description="Disordered" evidence="23">
    <location>
        <begin position="677"/>
        <end position="707"/>
    </location>
</feature>
<name>A0A445JYH0_GLYSO</name>
<evidence type="ECO:0000256" key="10">
    <source>
        <dbReference type="ARBA" id="ARBA00022734"/>
    </source>
</evidence>
<evidence type="ECO:0000256" key="4">
    <source>
        <dbReference type="ARBA" id="ARBA00010217"/>
    </source>
</evidence>
<organism evidence="26 27">
    <name type="scientific">Glycine soja</name>
    <name type="common">Wild soybean</name>
    <dbReference type="NCBI Taxonomy" id="3848"/>
    <lineage>
        <taxon>Eukaryota</taxon>
        <taxon>Viridiplantae</taxon>
        <taxon>Streptophyta</taxon>
        <taxon>Embryophyta</taxon>
        <taxon>Tracheophyta</taxon>
        <taxon>Spermatophyta</taxon>
        <taxon>Magnoliopsida</taxon>
        <taxon>eudicotyledons</taxon>
        <taxon>Gunneridae</taxon>
        <taxon>Pentapetalae</taxon>
        <taxon>rosids</taxon>
        <taxon>fabids</taxon>
        <taxon>Fabales</taxon>
        <taxon>Fabaceae</taxon>
        <taxon>Papilionoideae</taxon>
        <taxon>50 kb inversion clade</taxon>
        <taxon>NPAAA clade</taxon>
        <taxon>indigoferoid/millettioid clade</taxon>
        <taxon>Phaseoleae</taxon>
        <taxon>Glycine</taxon>
        <taxon>Glycine subgen. Soja</taxon>
    </lineage>
</organism>
<dbReference type="GO" id="GO:0005524">
    <property type="term" value="F:ATP binding"/>
    <property type="evidence" value="ECO:0007669"/>
    <property type="project" value="UniProtKB-UniRule"/>
</dbReference>
<dbReference type="InterPro" id="IPR011009">
    <property type="entry name" value="Kinase-like_dom_sf"/>
</dbReference>
<evidence type="ECO:0000256" key="15">
    <source>
        <dbReference type="ARBA" id="ARBA00022989"/>
    </source>
</evidence>
<evidence type="ECO:0000256" key="19">
    <source>
        <dbReference type="ARBA" id="ARBA00058054"/>
    </source>
</evidence>
<evidence type="ECO:0000259" key="25">
    <source>
        <dbReference type="PROSITE" id="PS50011"/>
    </source>
</evidence>
<evidence type="ECO:0000256" key="23">
    <source>
        <dbReference type="SAM" id="MobiDB-lite"/>
    </source>
</evidence>
<evidence type="ECO:0000256" key="18">
    <source>
        <dbReference type="ARBA" id="ARBA00023180"/>
    </source>
</evidence>
<evidence type="ECO:0000256" key="14">
    <source>
        <dbReference type="ARBA" id="ARBA00022840"/>
    </source>
</evidence>
<keyword evidence="9" id="KW-0732">Signal</keyword>
<dbReference type="InterPro" id="IPR000719">
    <property type="entry name" value="Prot_kinase_dom"/>
</dbReference>
<comment type="similarity">
    <text evidence="2">Belongs to the leguminous lectin family.</text>
</comment>
<evidence type="ECO:0000256" key="7">
    <source>
        <dbReference type="ARBA" id="ARBA00022679"/>
    </source>
</evidence>
<keyword evidence="18" id="KW-0325">Glycoprotein</keyword>
<dbReference type="GO" id="GO:0004674">
    <property type="term" value="F:protein serine/threonine kinase activity"/>
    <property type="evidence" value="ECO:0007669"/>
    <property type="project" value="UniProtKB-KW"/>
</dbReference>
<dbReference type="EC" id="2.7.11.1" evidence="26"/>
<keyword evidence="17 26" id="KW-0675">Receptor</keyword>
<keyword evidence="27" id="KW-1185">Reference proteome</keyword>
<evidence type="ECO:0000256" key="12">
    <source>
        <dbReference type="ARBA" id="ARBA00022777"/>
    </source>
</evidence>
<dbReference type="Gene3D" id="3.30.200.20">
    <property type="entry name" value="Phosphorylase Kinase, domain 1"/>
    <property type="match status" value="1"/>
</dbReference>
<evidence type="ECO:0000256" key="3">
    <source>
        <dbReference type="ARBA" id="ARBA00008536"/>
    </source>
</evidence>
<evidence type="ECO:0000256" key="11">
    <source>
        <dbReference type="ARBA" id="ARBA00022741"/>
    </source>
</evidence>
<evidence type="ECO:0000256" key="24">
    <source>
        <dbReference type="SAM" id="Phobius"/>
    </source>
</evidence>
<evidence type="ECO:0000256" key="9">
    <source>
        <dbReference type="ARBA" id="ARBA00022729"/>
    </source>
</evidence>
<dbReference type="Proteomes" id="UP000289340">
    <property type="component" value="Chromosome 7"/>
</dbReference>
<dbReference type="PANTHER" id="PTHR27007">
    <property type="match status" value="1"/>
</dbReference>
<comment type="caution">
    <text evidence="26">The sequence shown here is derived from an EMBL/GenBank/DDBJ whole genome shotgun (WGS) entry which is preliminary data.</text>
</comment>
<dbReference type="FunFam" id="1.10.510.10:FF:000240">
    <property type="entry name" value="Lectin-domain containing receptor kinase A4.3"/>
    <property type="match status" value="1"/>
</dbReference>
<dbReference type="PROSITE" id="PS00107">
    <property type="entry name" value="PROTEIN_KINASE_ATP"/>
    <property type="match status" value="1"/>
</dbReference>
<dbReference type="Gene3D" id="2.60.120.200">
    <property type="match status" value="1"/>
</dbReference>
<feature type="transmembrane region" description="Helical" evidence="24">
    <location>
        <begin position="303"/>
        <end position="324"/>
    </location>
</feature>
<keyword evidence="10 26" id="KW-0430">Lectin</keyword>
<evidence type="ECO:0000256" key="1">
    <source>
        <dbReference type="ARBA" id="ARBA00004251"/>
    </source>
</evidence>
<dbReference type="SUPFAM" id="SSF56112">
    <property type="entry name" value="Protein kinase-like (PK-like)"/>
    <property type="match status" value="1"/>
</dbReference>
<accession>A0A445JYH0</accession>
<protein>
    <submittedName>
        <fullName evidence="26">L-type lectin-domain containing receptor kinase IX.1</fullName>
        <ecNumber evidence="26">2.7.11.1</ecNumber>
    </submittedName>
</protein>
<comment type="subunit">
    <text evidence="21">Interacts with ABCG40.</text>
</comment>
<dbReference type="InterPro" id="IPR013320">
    <property type="entry name" value="ConA-like_dom_sf"/>
</dbReference>
<dbReference type="PROSITE" id="PS50011">
    <property type="entry name" value="PROTEIN_KINASE_DOM"/>
    <property type="match status" value="1"/>
</dbReference>
<evidence type="ECO:0000256" key="22">
    <source>
        <dbReference type="PROSITE-ProRule" id="PRU10141"/>
    </source>
</evidence>
<feature type="transmembrane region" description="Helical" evidence="24">
    <location>
        <begin position="12"/>
        <end position="30"/>
    </location>
</feature>
<dbReference type="Gene3D" id="1.10.510.10">
    <property type="entry name" value="Transferase(Phosphotransferase) domain 1"/>
    <property type="match status" value="1"/>
</dbReference>
<dbReference type="FunFam" id="3.30.200.20:FF:000168">
    <property type="entry name" value="L-type lectin-domain containing receptor kinase IX.1"/>
    <property type="match status" value="1"/>
</dbReference>
<dbReference type="InterPro" id="IPR008271">
    <property type="entry name" value="Ser/Thr_kinase_AS"/>
</dbReference>
<dbReference type="Pfam" id="PF00139">
    <property type="entry name" value="Lectin_legB"/>
    <property type="match status" value="1"/>
</dbReference>
<proteinExistence type="inferred from homology"/>
<dbReference type="SMR" id="A0A445JYH0"/>
<dbReference type="FunFam" id="2.60.120.200:FF:000103">
    <property type="entry name" value="L-type lectin-domain containing receptor kinase IX.1"/>
    <property type="match status" value="1"/>
</dbReference>
<gene>
    <name evidence="26" type="ORF">D0Y65_018269</name>
</gene>
<evidence type="ECO:0000256" key="20">
    <source>
        <dbReference type="ARBA" id="ARBA00058818"/>
    </source>
</evidence>
<dbReference type="CDD" id="cd14066">
    <property type="entry name" value="STKc_IRAK"/>
    <property type="match status" value="1"/>
</dbReference>
<reference evidence="26 27" key="1">
    <citation type="submission" date="2018-09" db="EMBL/GenBank/DDBJ databases">
        <title>A high-quality reference genome of wild soybean provides a powerful tool to mine soybean genomes.</title>
        <authorList>
            <person name="Xie M."/>
            <person name="Chung C.Y.L."/>
            <person name="Li M.-W."/>
            <person name="Wong F.-L."/>
            <person name="Chan T.-F."/>
            <person name="Lam H.-M."/>
        </authorList>
    </citation>
    <scope>NUCLEOTIDE SEQUENCE [LARGE SCALE GENOMIC DNA]</scope>
    <source>
        <strain evidence="27">cv. W05</strain>
        <tissue evidence="26">Hypocotyl of etiolated seedlings</tissue>
    </source>
</reference>
<comment type="similarity">
    <text evidence="3">In the N-terminal section; belongs to the leguminous lectin family.</text>
</comment>
<keyword evidence="5" id="KW-1003">Cell membrane</keyword>
<feature type="domain" description="Protein kinase" evidence="25">
    <location>
        <begin position="367"/>
        <end position="645"/>
    </location>
</feature>
<evidence type="ECO:0000256" key="6">
    <source>
        <dbReference type="ARBA" id="ARBA00022527"/>
    </source>
</evidence>
<dbReference type="EMBL" id="QZWG01000007">
    <property type="protein sequence ID" value="RZC03519.1"/>
    <property type="molecule type" value="Genomic_DNA"/>
</dbReference>
<evidence type="ECO:0000256" key="13">
    <source>
        <dbReference type="ARBA" id="ARBA00022821"/>
    </source>
</evidence>
<dbReference type="AlphaFoldDB" id="A0A445JYH0"/>
<keyword evidence="13" id="KW-0611">Plant defense</keyword>
<dbReference type="InterPro" id="IPR001220">
    <property type="entry name" value="Legume_lectin_dom"/>
</dbReference>
<keyword evidence="12 26" id="KW-0418">Kinase</keyword>
<evidence type="ECO:0000256" key="8">
    <source>
        <dbReference type="ARBA" id="ARBA00022692"/>
    </source>
</evidence>
<evidence type="ECO:0000256" key="17">
    <source>
        <dbReference type="ARBA" id="ARBA00023170"/>
    </source>
</evidence>
<dbReference type="CDD" id="cd06899">
    <property type="entry name" value="lectin_legume_LecRK_Arcelin_ConA"/>
    <property type="match status" value="1"/>
</dbReference>
<evidence type="ECO:0000313" key="27">
    <source>
        <dbReference type="Proteomes" id="UP000289340"/>
    </source>
</evidence>
<keyword evidence="14 22" id="KW-0067">ATP-binding</keyword>
<dbReference type="GO" id="GO:0009626">
    <property type="term" value="P:plant-type hypersensitive response"/>
    <property type="evidence" value="ECO:0007669"/>
    <property type="project" value="UniProtKB-ARBA"/>
</dbReference>
<keyword evidence="16 24" id="KW-0472">Membrane</keyword>
<dbReference type="InterPro" id="IPR050528">
    <property type="entry name" value="L-type_Lectin-RKs"/>
</dbReference>
<evidence type="ECO:0000313" key="26">
    <source>
        <dbReference type="EMBL" id="RZC03519.1"/>
    </source>
</evidence>
<dbReference type="SMART" id="SM00220">
    <property type="entry name" value="S_TKc"/>
    <property type="match status" value="1"/>
</dbReference>